<gene>
    <name evidence="10 14" type="primary">miaA</name>
    <name evidence="14" type="ORF">DYP60_05360</name>
</gene>
<evidence type="ECO:0000256" key="3">
    <source>
        <dbReference type="ARBA" id="ARBA00005842"/>
    </source>
</evidence>
<reference evidence="15" key="1">
    <citation type="submission" date="2018-08" db="EMBL/GenBank/DDBJ databases">
        <authorList>
            <person name="Grouzdev D.S."/>
            <person name="Krutkina M.S."/>
        </authorList>
    </citation>
    <scope>NUCLEOTIDE SEQUENCE [LARGE SCALE GENOMIC DNA]</scope>
    <source>
        <strain evidence="15">4-11</strain>
    </source>
</reference>
<dbReference type="SUPFAM" id="SSF52540">
    <property type="entry name" value="P-loop containing nucleoside triphosphate hydrolases"/>
    <property type="match status" value="1"/>
</dbReference>
<dbReference type="GO" id="GO:0052381">
    <property type="term" value="F:tRNA dimethylallyltransferase activity"/>
    <property type="evidence" value="ECO:0007669"/>
    <property type="project" value="UniProtKB-UniRule"/>
</dbReference>
<comment type="function">
    <text evidence="2 10 12">Catalyzes the transfer of a dimethylallyl group onto the adenine at position 37 in tRNAs that read codons beginning with uridine, leading to the formation of N6-(dimethylallyl)adenosine (i(6)A).</text>
</comment>
<dbReference type="PANTHER" id="PTHR11088">
    <property type="entry name" value="TRNA DIMETHYLALLYLTRANSFERASE"/>
    <property type="match status" value="1"/>
</dbReference>
<dbReference type="EMBL" id="QUWK01000004">
    <property type="protein sequence ID" value="RFU95443.1"/>
    <property type="molecule type" value="Genomic_DNA"/>
</dbReference>
<comment type="caution">
    <text evidence="14">The sequence shown here is derived from an EMBL/GenBank/DDBJ whole genome shotgun (WGS) entry which is preliminary data.</text>
</comment>
<comment type="caution">
    <text evidence="10">Lacks conserved residue(s) required for the propagation of feature annotation.</text>
</comment>
<dbReference type="EC" id="2.5.1.75" evidence="10"/>
<dbReference type="GO" id="GO:0006400">
    <property type="term" value="P:tRNA modification"/>
    <property type="evidence" value="ECO:0007669"/>
    <property type="project" value="TreeGrafter"/>
</dbReference>
<name>A0A372MJ16_9SPIR</name>
<keyword evidence="15" id="KW-1185">Reference proteome</keyword>
<accession>A0A372MJ16</accession>
<evidence type="ECO:0000313" key="15">
    <source>
        <dbReference type="Proteomes" id="UP000264002"/>
    </source>
</evidence>
<evidence type="ECO:0000256" key="10">
    <source>
        <dbReference type="HAMAP-Rule" id="MF_00185"/>
    </source>
</evidence>
<dbReference type="InterPro" id="IPR039657">
    <property type="entry name" value="Dimethylallyltransferase"/>
</dbReference>
<feature type="region of interest" description="Interaction with substrate tRNA" evidence="10">
    <location>
        <begin position="60"/>
        <end position="63"/>
    </location>
</feature>
<evidence type="ECO:0000256" key="9">
    <source>
        <dbReference type="ARBA" id="ARBA00049563"/>
    </source>
</evidence>
<dbReference type="HAMAP" id="MF_00185">
    <property type="entry name" value="IPP_trans"/>
    <property type="match status" value="1"/>
</dbReference>
<protein>
    <recommendedName>
        <fullName evidence="10">tRNA dimethylallyltransferase</fullName>
        <ecNumber evidence="10">2.5.1.75</ecNumber>
    </recommendedName>
    <alternativeName>
        <fullName evidence="10">Dimethylallyl diphosphate:tRNA dimethylallyltransferase</fullName>
        <shortName evidence="10">DMAPP:tRNA dimethylallyltransferase</shortName>
        <shortName evidence="10">DMATase</shortName>
    </alternativeName>
    <alternativeName>
        <fullName evidence="10">Isopentenyl-diphosphate:tRNA isopentenyltransferase</fullName>
        <shortName evidence="10">IPP transferase</shortName>
        <shortName evidence="10">IPPT</shortName>
        <shortName evidence="10">IPTase</shortName>
    </alternativeName>
</protein>
<keyword evidence="7 10" id="KW-0067">ATP-binding</keyword>
<dbReference type="PANTHER" id="PTHR11088:SF60">
    <property type="entry name" value="TRNA DIMETHYLALLYLTRANSFERASE"/>
    <property type="match status" value="1"/>
</dbReference>
<evidence type="ECO:0000256" key="1">
    <source>
        <dbReference type="ARBA" id="ARBA00001946"/>
    </source>
</evidence>
<evidence type="ECO:0000256" key="11">
    <source>
        <dbReference type="RuleBase" id="RU003783"/>
    </source>
</evidence>
<feature type="binding site" evidence="10">
    <location>
        <begin position="36"/>
        <end position="43"/>
    </location>
    <ligand>
        <name>ATP</name>
        <dbReference type="ChEBI" id="CHEBI:30616"/>
    </ligand>
</feature>
<keyword evidence="8 10" id="KW-0460">Magnesium</keyword>
<sequence>MARLSAKSSQERSKVKYISKSLTSSGAFSHIIFLFGPTGVGKTELLLDLDPQRFSVINADSIQVYRHLDIGSAKASKEVQNTITHYLIDVQDPWEQFSVGDFISYADKACEKIHQEGKIPIISGGTAYYFKHFLYGLSEAPPSDEAVRAQVSALIELHGNEWAFRRLSEVDPVSAERIHPSDMYRVSRALEVYEASGKPLSSFSLPAEPRYGMHPLVIGLAHDSALLRSRIGLRIKKMFDEGLENEIQGLLRMGAESSWPGLQGIGYKEFFQAMEHGEWSRSIIADQIERNSRFYAKRQMTFFKSFSEVKWMDPADKQAILTEIAQYCCS</sequence>
<feature type="binding site" evidence="10">
    <location>
        <begin position="38"/>
        <end position="43"/>
    </location>
    <ligand>
        <name>substrate</name>
    </ligand>
</feature>
<proteinExistence type="inferred from homology"/>
<dbReference type="NCBIfam" id="TIGR00174">
    <property type="entry name" value="miaA"/>
    <property type="match status" value="1"/>
</dbReference>
<dbReference type="AlphaFoldDB" id="A0A372MJ16"/>
<evidence type="ECO:0000256" key="2">
    <source>
        <dbReference type="ARBA" id="ARBA00003213"/>
    </source>
</evidence>
<evidence type="ECO:0000256" key="5">
    <source>
        <dbReference type="ARBA" id="ARBA00022694"/>
    </source>
</evidence>
<comment type="similarity">
    <text evidence="3 10 13">Belongs to the IPP transferase family.</text>
</comment>
<evidence type="ECO:0000256" key="8">
    <source>
        <dbReference type="ARBA" id="ARBA00022842"/>
    </source>
</evidence>
<keyword evidence="6 10" id="KW-0547">Nucleotide-binding</keyword>
<dbReference type="Gene3D" id="1.10.20.140">
    <property type="match status" value="1"/>
</dbReference>
<evidence type="ECO:0000256" key="12">
    <source>
        <dbReference type="RuleBase" id="RU003784"/>
    </source>
</evidence>
<comment type="cofactor">
    <cofactor evidence="1 10">
        <name>Mg(2+)</name>
        <dbReference type="ChEBI" id="CHEBI:18420"/>
    </cofactor>
</comment>
<evidence type="ECO:0000256" key="13">
    <source>
        <dbReference type="RuleBase" id="RU003785"/>
    </source>
</evidence>
<feature type="site" description="Interaction with substrate tRNA" evidence="10">
    <location>
        <position position="148"/>
    </location>
</feature>
<evidence type="ECO:0000313" key="14">
    <source>
        <dbReference type="EMBL" id="RFU95443.1"/>
    </source>
</evidence>
<evidence type="ECO:0000256" key="4">
    <source>
        <dbReference type="ARBA" id="ARBA00022679"/>
    </source>
</evidence>
<dbReference type="Pfam" id="PF01715">
    <property type="entry name" value="IPPT"/>
    <property type="match status" value="1"/>
</dbReference>
<organism evidence="14 15">
    <name type="scientific">Sphaerochaeta halotolerans</name>
    <dbReference type="NCBI Taxonomy" id="2293840"/>
    <lineage>
        <taxon>Bacteria</taxon>
        <taxon>Pseudomonadati</taxon>
        <taxon>Spirochaetota</taxon>
        <taxon>Spirochaetia</taxon>
        <taxon>Spirochaetales</taxon>
        <taxon>Sphaerochaetaceae</taxon>
        <taxon>Sphaerochaeta</taxon>
    </lineage>
</organism>
<evidence type="ECO:0000256" key="7">
    <source>
        <dbReference type="ARBA" id="ARBA00022840"/>
    </source>
</evidence>
<dbReference type="InterPro" id="IPR018022">
    <property type="entry name" value="IPT"/>
</dbReference>
<feature type="site" description="Interaction with substrate tRNA" evidence="10">
    <location>
        <position position="126"/>
    </location>
</feature>
<dbReference type="FunFam" id="1.10.20.140:FF:000001">
    <property type="entry name" value="tRNA dimethylallyltransferase"/>
    <property type="match status" value="1"/>
</dbReference>
<comment type="catalytic activity">
    <reaction evidence="9 10 11">
        <text>adenosine(37) in tRNA + dimethylallyl diphosphate = N(6)-dimethylallyladenosine(37) in tRNA + diphosphate</text>
        <dbReference type="Rhea" id="RHEA:26482"/>
        <dbReference type="Rhea" id="RHEA-COMP:10162"/>
        <dbReference type="Rhea" id="RHEA-COMP:10375"/>
        <dbReference type="ChEBI" id="CHEBI:33019"/>
        <dbReference type="ChEBI" id="CHEBI:57623"/>
        <dbReference type="ChEBI" id="CHEBI:74411"/>
        <dbReference type="ChEBI" id="CHEBI:74415"/>
        <dbReference type="EC" id="2.5.1.75"/>
    </reaction>
</comment>
<dbReference type="GO" id="GO:0005524">
    <property type="term" value="F:ATP binding"/>
    <property type="evidence" value="ECO:0007669"/>
    <property type="project" value="UniProtKB-UniRule"/>
</dbReference>
<reference evidence="14 15" key="2">
    <citation type="submission" date="2018-09" db="EMBL/GenBank/DDBJ databases">
        <title>Genome of Sphaerochaeta halotolerans strain 4-11.</title>
        <authorList>
            <person name="Nazina T.N."/>
            <person name="Sokolova D.S."/>
        </authorList>
    </citation>
    <scope>NUCLEOTIDE SEQUENCE [LARGE SCALE GENOMIC DNA]</scope>
    <source>
        <strain evidence="14 15">4-11</strain>
    </source>
</reference>
<keyword evidence="5 10" id="KW-0819">tRNA processing</keyword>
<dbReference type="Proteomes" id="UP000264002">
    <property type="component" value="Unassembled WGS sequence"/>
</dbReference>
<dbReference type="Gene3D" id="3.40.50.300">
    <property type="entry name" value="P-loop containing nucleotide triphosphate hydrolases"/>
    <property type="match status" value="1"/>
</dbReference>
<evidence type="ECO:0000256" key="6">
    <source>
        <dbReference type="ARBA" id="ARBA00022741"/>
    </source>
</evidence>
<comment type="subunit">
    <text evidence="10">Monomer.</text>
</comment>
<dbReference type="InterPro" id="IPR027417">
    <property type="entry name" value="P-loop_NTPase"/>
</dbReference>
<keyword evidence="4 10" id="KW-0808">Transferase</keyword>